<dbReference type="CDD" id="cd00084">
    <property type="entry name" value="HMG-box_SF"/>
    <property type="match status" value="1"/>
</dbReference>
<feature type="region of interest" description="Disordered" evidence="4">
    <location>
        <begin position="425"/>
        <end position="468"/>
    </location>
</feature>
<comment type="caution">
    <text evidence="6">The sequence shown here is derived from an EMBL/GenBank/DDBJ whole genome shotgun (WGS) entry which is preliminary data.</text>
</comment>
<evidence type="ECO:0000313" key="7">
    <source>
        <dbReference type="Proteomes" id="UP000716291"/>
    </source>
</evidence>
<dbReference type="Pfam" id="PF00505">
    <property type="entry name" value="HMG_box"/>
    <property type="match status" value="1"/>
</dbReference>
<feature type="compositionally biased region" description="Low complexity" evidence="4">
    <location>
        <begin position="158"/>
        <end position="178"/>
    </location>
</feature>
<proteinExistence type="predicted"/>
<dbReference type="InterPro" id="IPR036910">
    <property type="entry name" value="HMG_box_dom_sf"/>
</dbReference>
<feature type="region of interest" description="Disordered" evidence="4">
    <location>
        <begin position="321"/>
        <end position="412"/>
    </location>
</feature>
<dbReference type="SUPFAM" id="SSF47769">
    <property type="entry name" value="SAM/Pointed domain"/>
    <property type="match status" value="1"/>
</dbReference>
<dbReference type="OrthoDB" id="1919336at2759"/>
<feature type="region of interest" description="Disordered" evidence="4">
    <location>
        <begin position="129"/>
        <end position="178"/>
    </location>
</feature>
<dbReference type="InterPro" id="IPR009071">
    <property type="entry name" value="HMG_box_dom"/>
</dbReference>
<dbReference type="GO" id="GO:0005634">
    <property type="term" value="C:nucleus"/>
    <property type="evidence" value="ECO:0007669"/>
    <property type="project" value="UniProtKB-UniRule"/>
</dbReference>
<dbReference type="InterPro" id="IPR013761">
    <property type="entry name" value="SAM/pointed_sf"/>
</dbReference>
<dbReference type="Proteomes" id="UP000716291">
    <property type="component" value="Unassembled WGS sequence"/>
</dbReference>
<keyword evidence="7" id="KW-1185">Reference proteome</keyword>
<evidence type="ECO:0000259" key="5">
    <source>
        <dbReference type="PROSITE" id="PS50118"/>
    </source>
</evidence>
<evidence type="ECO:0000256" key="1">
    <source>
        <dbReference type="ARBA" id="ARBA00023125"/>
    </source>
</evidence>
<feature type="compositionally biased region" description="Polar residues" evidence="4">
    <location>
        <begin position="195"/>
        <end position="207"/>
    </location>
</feature>
<dbReference type="PROSITE" id="PS50118">
    <property type="entry name" value="HMG_BOX_2"/>
    <property type="match status" value="1"/>
</dbReference>
<feature type="compositionally biased region" description="Low complexity" evidence="4">
    <location>
        <begin position="391"/>
        <end position="409"/>
    </location>
</feature>
<feature type="DNA-binding region" description="HMG box" evidence="3">
    <location>
        <begin position="224"/>
        <end position="290"/>
    </location>
</feature>
<feature type="compositionally biased region" description="Polar residues" evidence="4">
    <location>
        <begin position="428"/>
        <end position="439"/>
    </location>
</feature>
<dbReference type="Pfam" id="PF00536">
    <property type="entry name" value="SAM_1"/>
    <property type="match status" value="1"/>
</dbReference>
<dbReference type="EMBL" id="JAANQT010001002">
    <property type="protein sequence ID" value="KAG1307124.1"/>
    <property type="molecule type" value="Genomic_DNA"/>
</dbReference>
<dbReference type="InterPro" id="IPR001660">
    <property type="entry name" value="SAM"/>
</dbReference>
<sequence>MQSLQRQAYDANNSSYQTVREFLQHCNLSQYYEKFIFEGFDSVASLLEITEEDMTVMNVKRGHRRLIQREIATAKGIPRDQPLTTNIMGSKYPLESSSLKTYNSKPNYGNNNSYEAFITGLASPHSMNSGLSLSNTNGNSSSNNSGSLSNNRFVSPTSNHDNNSYSCNDSSANSSNENVSMASASNYNSMLCISSNEDNGSVQSDTTAPKRKYRKRPKKDRNAPIRPMSAYIMFSSDIRTRLKDQRLPFEEVSKIIGDQWKALDEGERQAYERMAMRAKDEYLVALKEYRQTNKYRQYQSYLKDFELKQSSGDQFNEKIKRRANQISPRSGSLGDRSINGNSTSNGSSGSSNDSGDKDTIPYNSLLRRRSSRPFAHQPATNDYQDVEHYRQQQQQQQQQQQTGHQPSQQYRSQQMLRGIIPVEFNETPLPTKNNPSLISTKHPLDPENISEPSNKKKSSRTHSFSSEQ</sequence>
<dbReference type="Gene3D" id="1.10.150.50">
    <property type="entry name" value="Transcription Factor, Ets-1"/>
    <property type="match status" value="1"/>
</dbReference>
<evidence type="ECO:0000256" key="4">
    <source>
        <dbReference type="SAM" id="MobiDB-lite"/>
    </source>
</evidence>
<feature type="domain" description="HMG box" evidence="5">
    <location>
        <begin position="224"/>
        <end position="290"/>
    </location>
</feature>
<feature type="compositionally biased region" description="Basic residues" evidence="4">
    <location>
        <begin position="209"/>
        <end position="219"/>
    </location>
</feature>
<reference evidence="6" key="1">
    <citation type="journal article" date="2020" name="Microb. Genom.">
        <title>Genetic diversity of clinical and environmental Mucorales isolates obtained from an investigation of mucormycosis cases among solid organ transplant recipients.</title>
        <authorList>
            <person name="Nguyen M.H."/>
            <person name="Kaul D."/>
            <person name="Muto C."/>
            <person name="Cheng S.J."/>
            <person name="Richter R.A."/>
            <person name="Bruno V.M."/>
            <person name="Liu G."/>
            <person name="Beyhan S."/>
            <person name="Sundermann A.J."/>
            <person name="Mounaud S."/>
            <person name="Pasculle A.W."/>
            <person name="Nierman W.C."/>
            <person name="Driscoll E."/>
            <person name="Cumbie R."/>
            <person name="Clancy C.J."/>
            <person name="Dupont C.L."/>
        </authorList>
    </citation>
    <scope>NUCLEOTIDE SEQUENCE</scope>
    <source>
        <strain evidence="6">GL11</strain>
    </source>
</reference>
<evidence type="ECO:0000313" key="6">
    <source>
        <dbReference type="EMBL" id="KAG1307124.1"/>
    </source>
</evidence>
<feature type="compositionally biased region" description="Low complexity" evidence="4">
    <location>
        <begin position="337"/>
        <end position="353"/>
    </location>
</feature>
<dbReference type="CDD" id="cd09487">
    <property type="entry name" value="SAM_superfamily"/>
    <property type="match status" value="1"/>
</dbReference>
<feature type="region of interest" description="Disordered" evidence="4">
    <location>
        <begin position="195"/>
        <end position="223"/>
    </location>
</feature>
<dbReference type="SUPFAM" id="SSF47095">
    <property type="entry name" value="HMG-box"/>
    <property type="match status" value="1"/>
</dbReference>
<dbReference type="GO" id="GO:0003677">
    <property type="term" value="F:DNA binding"/>
    <property type="evidence" value="ECO:0007669"/>
    <property type="project" value="UniProtKB-UniRule"/>
</dbReference>
<accession>A0A9P6X7L4</accession>
<gene>
    <name evidence="6" type="ORF">G6F64_007060</name>
</gene>
<keyword evidence="2 3" id="KW-0539">Nucleus</keyword>
<evidence type="ECO:0000256" key="2">
    <source>
        <dbReference type="ARBA" id="ARBA00023242"/>
    </source>
</evidence>
<keyword evidence="1 3" id="KW-0238">DNA-binding</keyword>
<feature type="compositionally biased region" description="Low complexity" evidence="4">
    <location>
        <begin position="129"/>
        <end position="151"/>
    </location>
</feature>
<protein>
    <recommendedName>
        <fullName evidence="5">HMG box domain-containing protein</fullName>
    </recommendedName>
</protein>
<dbReference type="Gene3D" id="1.10.30.10">
    <property type="entry name" value="High mobility group box domain"/>
    <property type="match status" value="1"/>
</dbReference>
<organism evidence="6 7">
    <name type="scientific">Rhizopus oryzae</name>
    <name type="common">Mucormycosis agent</name>
    <name type="synonym">Rhizopus arrhizus var. delemar</name>
    <dbReference type="NCBI Taxonomy" id="64495"/>
    <lineage>
        <taxon>Eukaryota</taxon>
        <taxon>Fungi</taxon>
        <taxon>Fungi incertae sedis</taxon>
        <taxon>Mucoromycota</taxon>
        <taxon>Mucoromycotina</taxon>
        <taxon>Mucoromycetes</taxon>
        <taxon>Mucorales</taxon>
        <taxon>Mucorineae</taxon>
        <taxon>Rhizopodaceae</taxon>
        <taxon>Rhizopus</taxon>
    </lineage>
</organism>
<dbReference type="SMART" id="SM00398">
    <property type="entry name" value="HMG"/>
    <property type="match status" value="1"/>
</dbReference>
<dbReference type="PANTHER" id="PTHR46040">
    <property type="entry name" value="HIGH MOBILITY GROUP PROTEIN 2"/>
    <property type="match status" value="1"/>
</dbReference>
<dbReference type="PANTHER" id="PTHR46040:SF3">
    <property type="entry name" value="HIGH MOBILITY GROUP PROTEIN 2"/>
    <property type="match status" value="1"/>
</dbReference>
<evidence type="ECO:0000256" key="3">
    <source>
        <dbReference type="PROSITE-ProRule" id="PRU00267"/>
    </source>
</evidence>
<name>A0A9P6X7L4_RHIOR</name>
<dbReference type="GO" id="GO:0010468">
    <property type="term" value="P:regulation of gene expression"/>
    <property type="evidence" value="ECO:0007669"/>
    <property type="project" value="TreeGrafter"/>
</dbReference>
<dbReference type="AlphaFoldDB" id="A0A9P6X7L4"/>
<dbReference type="SMART" id="SM00454">
    <property type="entry name" value="SAM"/>
    <property type="match status" value="1"/>
</dbReference>
<dbReference type="InterPro" id="IPR051965">
    <property type="entry name" value="ChromReg_NeuronalGeneExpr"/>
</dbReference>